<gene>
    <name evidence="7" type="ORF">SAMN02745135_00692</name>
</gene>
<feature type="transmembrane region" description="Helical" evidence="6">
    <location>
        <begin position="320"/>
        <end position="339"/>
    </location>
</feature>
<feature type="transmembrane region" description="Helical" evidence="6">
    <location>
        <begin position="42"/>
        <end position="66"/>
    </location>
</feature>
<comment type="subcellular location">
    <subcellularLocation>
        <location evidence="1">Cell membrane</location>
        <topology evidence="1">Multi-pass membrane protein</topology>
    </subcellularLocation>
</comment>
<reference evidence="8" key="1">
    <citation type="submission" date="2016-11" db="EMBL/GenBank/DDBJ databases">
        <authorList>
            <person name="Varghese N."/>
            <person name="Submissions S."/>
        </authorList>
    </citation>
    <scope>NUCLEOTIDE SEQUENCE [LARGE SCALE GENOMIC DNA]</scope>
    <source>
        <strain evidence="8">DSM 13643</strain>
    </source>
</reference>
<evidence type="ECO:0000313" key="7">
    <source>
        <dbReference type="EMBL" id="SHH40528.1"/>
    </source>
</evidence>
<evidence type="ECO:0000256" key="6">
    <source>
        <dbReference type="SAM" id="Phobius"/>
    </source>
</evidence>
<dbReference type="PIRSF" id="PIRSF038958">
    <property type="entry name" value="PG_synth_SpoVB"/>
    <property type="match status" value="1"/>
</dbReference>
<feature type="transmembrane region" description="Helical" evidence="6">
    <location>
        <begin position="478"/>
        <end position="498"/>
    </location>
</feature>
<evidence type="ECO:0000256" key="4">
    <source>
        <dbReference type="ARBA" id="ARBA00022989"/>
    </source>
</evidence>
<dbReference type="GO" id="GO:0005886">
    <property type="term" value="C:plasma membrane"/>
    <property type="evidence" value="ECO:0007669"/>
    <property type="project" value="UniProtKB-SubCell"/>
</dbReference>
<dbReference type="RefSeq" id="WP_073195498.1">
    <property type="nucleotide sequence ID" value="NZ_FQXO01000013.1"/>
</dbReference>
<dbReference type="InterPro" id="IPR002797">
    <property type="entry name" value="Polysacc_synth"/>
</dbReference>
<dbReference type="PANTHER" id="PTHR30250">
    <property type="entry name" value="PST FAMILY PREDICTED COLANIC ACID TRANSPORTER"/>
    <property type="match status" value="1"/>
</dbReference>
<accession>A0A1M5SQC5</accession>
<dbReference type="Proteomes" id="UP000183967">
    <property type="component" value="Unassembled WGS sequence"/>
</dbReference>
<feature type="transmembrane region" description="Helical" evidence="6">
    <location>
        <begin position="182"/>
        <end position="204"/>
    </location>
</feature>
<feature type="transmembrane region" description="Helical" evidence="6">
    <location>
        <begin position="387"/>
        <end position="405"/>
    </location>
</feature>
<dbReference type="PANTHER" id="PTHR30250:SF21">
    <property type="entry name" value="LIPID II FLIPPASE MURJ"/>
    <property type="match status" value="1"/>
</dbReference>
<dbReference type="OrthoDB" id="9775950at2"/>
<dbReference type="Pfam" id="PF01554">
    <property type="entry name" value="MatE"/>
    <property type="match status" value="1"/>
</dbReference>
<evidence type="ECO:0000256" key="1">
    <source>
        <dbReference type="ARBA" id="ARBA00004651"/>
    </source>
</evidence>
<dbReference type="InterPro" id="IPR050833">
    <property type="entry name" value="Poly_Biosynth_Transport"/>
</dbReference>
<keyword evidence="5 6" id="KW-0472">Membrane</keyword>
<keyword evidence="8" id="KW-1185">Reference proteome</keyword>
<dbReference type="InterPro" id="IPR024923">
    <property type="entry name" value="PG_synth_SpoVB"/>
</dbReference>
<sequence length="513" mass="57154">MKKNSFIYGSIILAIVNFIVRFIGFCYKIILSKLIGPEGIGLFQMVFPVLMFFITITTAGIPIAVSKLVAKQNSINNLKGAKKIFKIALLITILIAIILSLIILIGSNYISLKILKNEEVNKSIIMLAPAVLIISISSIFRGYFYGMKKISPAGIAQIIEQIVRITFVLGMIYYMYPVSSKLGAFIAVCGISIGEIAGLIWMMLNYKLFSKNSTISSYKPIHTIQIISQIFYISVPITISRLLNVSMQLINAVLIPQRLIVAGYSQTEAISIFGRVIGMSMPILFLPYIVTSALVINIIPNLSEELALKRYKMIKNDILLSLRITLLISIPLTFIYIFFSEPIAMFFYGDKVVGIYLGILGYSTIFLSLQHVLSGILHGLGKQITATINYLIGMLIQISATYFLVGNPIFGIKGFFIGFISATIIISLLHYISIIKIMKINFNIIEYIIKPIISSISMIIVTLIIYNHLISLNTQNYINFLICLSVGGLTYFLILTLIKGLPPSLLKKLMQKK</sequence>
<dbReference type="GO" id="GO:0015297">
    <property type="term" value="F:antiporter activity"/>
    <property type="evidence" value="ECO:0007669"/>
    <property type="project" value="InterPro"/>
</dbReference>
<feature type="transmembrane region" description="Helical" evidence="6">
    <location>
        <begin position="124"/>
        <end position="146"/>
    </location>
</feature>
<dbReference type="CDD" id="cd13124">
    <property type="entry name" value="MATE_SpoVB_like"/>
    <property type="match status" value="1"/>
</dbReference>
<feature type="transmembrane region" description="Helical" evidence="6">
    <location>
        <begin position="7"/>
        <end position="30"/>
    </location>
</feature>
<protein>
    <submittedName>
        <fullName evidence="7">Stage V sporulation protein B</fullName>
    </submittedName>
</protein>
<feature type="transmembrane region" description="Helical" evidence="6">
    <location>
        <begin position="411"/>
        <end position="432"/>
    </location>
</feature>
<dbReference type="InterPro" id="IPR002528">
    <property type="entry name" value="MATE_fam"/>
</dbReference>
<keyword evidence="3 6" id="KW-0812">Transmembrane</keyword>
<evidence type="ECO:0000313" key="8">
    <source>
        <dbReference type="Proteomes" id="UP000183967"/>
    </source>
</evidence>
<feature type="transmembrane region" description="Helical" evidence="6">
    <location>
        <begin position="158"/>
        <end position="176"/>
    </location>
</feature>
<keyword evidence="2" id="KW-1003">Cell membrane</keyword>
<dbReference type="EMBL" id="FQXO01000013">
    <property type="protein sequence ID" value="SHH40528.1"/>
    <property type="molecule type" value="Genomic_DNA"/>
</dbReference>
<keyword evidence="4 6" id="KW-1133">Transmembrane helix</keyword>
<feature type="transmembrane region" description="Helical" evidence="6">
    <location>
        <begin position="272"/>
        <end position="299"/>
    </location>
</feature>
<dbReference type="GO" id="GO:0042910">
    <property type="term" value="F:xenobiotic transmembrane transporter activity"/>
    <property type="evidence" value="ECO:0007669"/>
    <property type="project" value="InterPro"/>
</dbReference>
<feature type="transmembrane region" description="Helical" evidence="6">
    <location>
        <begin position="444"/>
        <end position="466"/>
    </location>
</feature>
<dbReference type="Pfam" id="PF01943">
    <property type="entry name" value="Polysacc_synt"/>
    <property type="match status" value="1"/>
</dbReference>
<proteinExistence type="predicted"/>
<evidence type="ECO:0000256" key="5">
    <source>
        <dbReference type="ARBA" id="ARBA00023136"/>
    </source>
</evidence>
<feature type="transmembrane region" description="Helical" evidence="6">
    <location>
        <begin position="87"/>
        <end position="112"/>
    </location>
</feature>
<organism evidence="7 8">
    <name type="scientific">Caloranaerobacter azorensis DSM 13643</name>
    <dbReference type="NCBI Taxonomy" id="1121264"/>
    <lineage>
        <taxon>Bacteria</taxon>
        <taxon>Bacillati</taxon>
        <taxon>Bacillota</taxon>
        <taxon>Tissierellia</taxon>
        <taxon>Tissierellales</taxon>
        <taxon>Thermohalobacteraceae</taxon>
        <taxon>Caloranaerobacter</taxon>
    </lineage>
</organism>
<feature type="transmembrane region" description="Helical" evidence="6">
    <location>
        <begin position="224"/>
        <end position="243"/>
    </location>
</feature>
<evidence type="ECO:0000256" key="3">
    <source>
        <dbReference type="ARBA" id="ARBA00022692"/>
    </source>
</evidence>
<feature type="transmembrane region" description="Helical" evidence="6">
    <location>
        <begin position="359"/>
        <end position="380"/>
    </location>
</feature>
<name>A0A1M5SQC5_9FIRM</name>
<dbReference type="AlphaFoldDB" id="A0A1M5SQC5"/>
<evidence type="ECO:0000256" key="2">
    <source>
        <dbReference type="ARBA" id="ARBA00022475"/>
    </source>
</evidence>